<evidence type="ECO:0000256" key="1">
    <source>
        <dbReference type="SAM" id="MobiDB-lite"/>
    </source>
</evidence>
<reference evidence="2" key="2">
    <citation type="submission" date="2021-08" db="EMBL/GenBank/DDBJ databases">
        <authorList>
            <person name="Eriksson T."/>
        </authorList>
    </citation>
    <scope>NUCLEOTIDE SEQUENCE</scope>
    <source>
        <strain evidence="2">Stoneville</strain>
        <tissue evidence="2">Whole head</tissue>
    </source>
</reference>
<protein>
    <submittedName>
        <fullName evidence="2">Uncharacterized protein</fullName>
    </submittedName>
</protein>
<feature type="compositionally biased region" description="Basic and acidic residues" evidence="1">
    <location>
        <begin position="165"/>
        <end position="177"/>
    </location>
</feature>
<name>A0A8J6HKB5_TENMO</name>
<dbReference type="EMBL" id="JABDTM020021899">
    <property type="protein sequence ID" value="KAH0816195.1"/>
    <property type="molecule type" value="Genomic_DNA"/>
</dbReference>
<organism evidence="2 3">
    <name type="scientific">Tenebrio molitor</name>
    <name type="common">Yellow mealworm beetle</name>
    <dbReference type="NCBI Taxonomy" id="7067"/>
    <lineage>
        <taxon>Eukaryota</taxon>
        <taxon>Metazoa</taxon>
        <taxon>Ecdysozoa</taxon>
        <taxon>Arthropoda</taxon>
        <taxon>Hexapoda</taxon>
        <taxon>Insecta</taxon>
        <taxon>Pterygota</taxon>
        <taxon>Neoptera</taxon>
        <taxon>Endopterygota</taxon>
        <taxon>Coleoptera</taxon>
        <taxon>Polyphaga</taxon>
        <taxon>Cucujiformia</taxon>
        <taxon>Tenebrionidae</taxon>
        <taxon>Tenebrio</taxon>
    </lineage>
</organism>
<dbReference type="AlphaFoldDB" id="A0A8J6HKB5"/>
<dbReference type="Proteomes" id="UP000719412">
    <property type="component" value="Unassembled WGS sequence"/>
</dbReference>
<feature type="region of interest" description="Disordered" evidence="1">
    <location>
        <begin position="145"/>
        <end position="201"/>
    </location>
</feature>
<proteinExistence type="predicted"/>
<comment type="caution">
    <text evidence="2">The sequence shown here is derived from an EMBL/GenBank/DDBJ whole genome shotgun (WGS) entry which is preliminary data.</text>
</comment>
<sequence>MYIRSGPNKSLNLNARCARNDKIECGTENRAFLIHSGFDLQSSRRYIQYFQQPFCDHVLNIYKCPSIQGNNVPEAKVKGPIKINRRRDRLAIQLGIGTGIVKRRINRGTSVASKYDLKTKMAALAARKCSLFSKATSRILIPTSQDSSCSRFHHSPSHTTSWRHQPGEARPGRKRAPDSGGAPPATPLFPGNQDGLPRATL</sequence>
<gene>
    <name evidence="2" type="ORF">GEV33_006596</name>
</gene>
<keyword evidence="3" id="KW-1185">Reference proteome</keyword>
<reference evidence="2" key="1">
    <citation type="journal article" date="2020" name="J Insects Food Feed">
        <title>The yellow mealworm (Tenebrio molitor) genome: a resource for the emerging insects as food and feed industry.</title>
        <authorList>
            <person name="Eriksson T."/>
            <person name="Andere A."/>
            <person name="Kelstrup H."/>
            <person name="Emery V."/>
            <person name="Picard C."/>
        </authorList>
    </citation>
    <scope>NUCLEOTIDE SEQUENCE</scope>
    <source>
        <strain evidence="2">Stoneville</strain>
        <tissue evidence="2">Whole head</tissue>
    </source>
</reference>
<accession>A0A8J6HKB5</accession>
<evidence type="ECO:0000313" key="3">
    <source>
        <dbReference type="Proteomes" id="UP000719412"/>
    </source>
</evidence>
<evidence type="ECO:0000313" key="2">
    <source>
        <dbReference type="EMBL" id="KAH0816195.1"/>
    </source>
</evidence>